<keyword evidence="5" id="KW-0472">Membrane</keyword>
<dbReference type="PANTHER" id="PTHR47247">
    <property type="entry name" value="KUNITZ-TYPE PROTEASE INHIBITOR 2"/>
    <property type="match status" value="1"/>
</dbReference>
<dbReference type="AlphaFoldDB" id="A0A8C4QI97"/>
<sequence>MTCNKFTYGGCRGNENRFKTKEECTSTCIPVADGVMGRLSDGEEEVKEDDTLPFHPENCLHPVKVGPCHHAYSRWAYFAVYSSCQEFSYGGCAGNGNRFLTERNCIESCAPQNNAIRKGRLTAEKETFGYCRMKSDPGPCRAAFIRWFHDPETSTCHNFTYGGCKGNLNNFLTAKQCLHTCGPQMKPPLTRSSIRKDNFSFCLLPQKEGPCRGAFQRWYHDPETSTCKRFTYGGCRGIENMFLTEKECTYKCAPKDNFMTPSRAGPIGDKRDFCLDSQDTGPCRAAFQRWSYHAQNSTCHNFTYGGCRGNSNNFLTENKCLSICAPFRGGGKTRLIGITEPKYCTKLSETGPCRAHFQRWAFKKDSNDCVKFIYGGCAGNGNNFLNEQDCVATCKQDGTTSPEKGGSSRSGKVVVGVIFGLLVAVGVVAFIAWRLKRSQHKNCSNPNPQSQSPPAPSITKTAGSSFNDNDHTLYPLIGRQTSV</sequence>
<reference evidence="7" key="1">
    <citation type="submission" date="2025-08" db="UniProtKB">
        <authorList>
            <consortium name="Ensembl"/>
        </authorList>
    </citation>
    <scope>IDENTIFICATION</scope>
</reference>
<keyword evidence="5" id="KW-1133">Transmembrane helix</keyword>
<dbReference type="Proteomes" id="UP000694388">
    <property type="component" value="Unplaced"/>
</dbReference>
<feature type="transmembrane region" description="Helical" evidence="5">
    <location>
        <begin position="413"/>
        <end position="433"/>
    </location>
</feature>
<dbReference type="Ensembl" id="ENSEBUT00000015949.1">
    <property type="protein sequence ID" value="ENSEBUP00000015372.1"/>
    <property type="gene ID" value="ENSEBUG00000009692.1"/>
</dbReference>
<dbReference type="PRINTS" id="PR00759">
    <property type="entry name" value="BASICPTASE"/>
</dbReference>
<evidence type="ECO:0000256" key="3">
    <source>
        <dbReference type="ARBA" id="ARBA00023157"/>
    </source>
</evidence>
<keyword evidence="8" id="KW-1185">Reference proteome</keyword>
<dbReference type="GO" id="GO:0004867">
    <property type="term" value="F:serine-type endopeptidase inhibitor activity"/>
    <property type="evidence" value="ECO:0007669"/>
    <property type="project" value="UniProtKB-KW"/>
</dbReference>
<feature type="domain" description="BPTI/Kunitz inhibitor" evidence="6">
    <location>
        <begin position="131"/>
        <end position="181"/>
    </location>
</feature>
<protein>
    <recommendedName>
        <fullName evidence="6">BPTI/Kunitz inhibitor domain-containing protein</fullName>
    </recommendedName>
</protein>
<dbReference type="OMA" id="ICNITEW"/>
<evidence type="ECO:0000256" key="4">
    <source>
        <dbReference type="SAM" id="MobiDB-lite"/>
    </source>
</evidence>
<dbReference type="PROSITE" id="PS50279">
    <property type="entry name" value="BPTI_KUNITZ_2"/>
    <property type="match status" value="6"/>
</dbReference>
<keyword evidence="2" id="KW-0722">Serine protease inhibitor</keyword>
<dbReference type="InterPro" id="IPR020901">
    <property type="entry name" value="Prtase_inh_Kunz-CS"/>
</dbReference>
<feature type="domain" description="BPTI/Kunitz inhibitor" evidence="6">
    <location>
        <begin position="344"/>
        <end position="394"/>
    </location>
</feature>
<dbReference type="Gene3D" id="4.10.410.10">
    <property type="entry name" value="Pancreatic trypsin inhibitor Kunitz domain"/>
    <property type="match status" value="6"/>
</dbReference>
<keyword evidence="3" id="KW-1015">Disulfide bond</keyword>
<dbReference type="InterPro" id="IPR002223">
    <property type="entry name" value="Kunitz_BPTI"/>
</dbReference>
<dbReference type="SUPFAM" id="SSF57362">
    <property type="entry name" value="BPTI-like"/>
    <property type="match status" value="6"/>
</dbReference>
<reference evidence="7" key="2">
    <citation type="submission" date="2025-09" db="UniProtKB">
        <authorList>
            <consortium name="Ensembl"/>
        </authorList>
    </citation>
    <scope>IDENTIFICATION</scope>
</reference>
<dbReference type="Pfam" id="PF00014">
    <property type="entry name" value="Kunitz_BPTI"/>
    <property type="match status" value="6"/>
</dbReference>
<name>A0A8C4QI97_EPTBU</name>
<dbReference type="SMART" id="SM00131">
    <property type="entry name" value="KU"/>
    <property type="match status" value="6"/>
</dbReference>
<feature type="domain" description="BPTI/Kunitz inhibitor" evidence="6">
    <location>
        <begin position="1"/>
        <end position="28"/>
    </location>
</feature>
<keyword evidence="5" id="KW-0812">Transmembrane</keyword>
<dbReference type="PANTHER" id="PTHR47247:SF1">
    <property type="entry name" value="KUNITZ-TYPE PROTEASE INHIBITOR 2"/>
    <property type="match status" value="1"/>
</dbReference>
<dbReference type="CDD" id="cd12087">
    <property type="entry name" value="TM_EGFR-like"/>
    <property type="match status" value="1"/>
</dbReference>
<dbReference type="InterPro" id="IPR036880">
    <property type="entry name" value="Kunitz_BPTI_sf"/>
</dbReference>
<organism evidence="7 8">
    <name type="scientific">Eptatretus burgeri</name>
    <name type="common">Inshore hagfish</name>
    <dbReference type="NCBI Taxonomy" id="7764"/>
    <lineage>
        <taxon>Eukaryota</taxon>
        <taxon>Metazoa</taxon>
        <taxon>Chordata</taxon>
        <taxon>Craniata</taxon>
        <taxon>Vertebrata</taxon>
        <taxon>Cyclostomata</taxon>
        <taxon>Myxini</taxon>
        <taxon>Myxiniformes</taxon>
        <taxon>Myxinidae</taxon>
        <taxon>Eptatretinae</taxon>
        <taxon>Eptatretus</taxon>
    </lineage>
</organism>
<evidence type="ECO:0000313" key="7">
    <source>
        <dbReference type="Ensembl" id="ENSEBUP00000015372.1"/>
    </source>
</evidence>
<feature type="domain" description="BPTI/Kunitz inhibitor" evidence="6">
    <location>
        <begin position="202"/>
        <end position="252"/>
    </location>
</feature>
<evidence type="ECO:0000256" key="2">
    <source>
        <dbReference type="ARBA" id="ARBA00022900"/>
    </source>
</evidence>
<evidence type="ECO:0000313" key="8">
    <source>
        <dbReference type="Proteomes" id="UP000694388"/>
    </source>
</evidence>
<proteinExistence type="predicted"/>
<dbReference type="CDD" id="cd00109">
    <property type="entry name" value="Kunitz-type"/>
    <property type="match status" value="1"/>
</dbReference>
<feature type="domain" description="BPTI/Kunitz inhibitor" evidence="6">
    <location>
        <begin position="274"/>
        <end position="324"/>
    </location>
</feature>
<evidence type="ECO:0000256" key="1">
    <source>
        <dbReference type="ARBA" id="ARBA00022690"/>
    </source>
</evidence>
<feature type="compositionally biased region" description="Polar residues" evidence="4">
    <location>
        <begin position="458"/>
        <end position="467"/>
    </location>
</feature>
<keyword evidence="1" id="KW-0646">Protease inhibitor</keyword>
<evidence type="ECO:0000256" key="5">
    <source>
        <dbReference type="SAM" id="Phobius"/>
    </source>
</evidence>
<feature type="region of interest" description="Disordered" evidence="4">
    <location>
        <begin position="441"/>
        <end position="470"/>
    </location>
</feature>
<evidence type="ECO:0000259" key="6">
    <source>
        <dbReference type="PROSITE" id="PS50279"/>
    </source>
</evidence>
<feature type="domain" description="BPTI/Kunitz inhibitor" evidence="6">
    <location>
        <begin position="59"/>
        <end position="109"/>
    </location>
</feature>
<dbReference type="PROSITE" id="PS00280">
    <property type="entry name" value="BPTI_KUNITZ_1"/>
    <property type="match status" value="5"/>
</dbReference>
<accession>A0A8C4QI97</accession>
<dbReference type="GeneTree" id="ENSGT00940000160348"/>